<feature type="domain" description="Glycosyltransferase 2-like" evidence="1">
    <location>
        <begin position="8"/>
        <end position="164"/>
    </location>
</feature>
<reference evidence="2 3" key="1">
    <citation type="submission" date="2018-07" db="EMBL/GenBank/DDBJ databases">
        <title>Genome assembly of strain KB82.</title>
        <authorList>
            <person name="Kukolya J."/>
            <person name="Horvath B."/>
            <person name="Nagy I."/>
            <person name="Toth A."/>
        </authorList>
    </citation>
    <scope>NUCLEOTIDE SEQUENCE [LARGE SCALE GENOMIC DNA]</scope>
    <source>
        <strain evidence="2 3">Kb82</strain>
    </source>
</reference>
<dbReference type="Pfam" id="PF00535">
    <property type="entry name" value="Glycos_transf_2"/>
    <property type="match status" value="1"/>
</dbReference>
<sequence length="298" mass="34577">MQENSLVTVICLCYNHEKYVIESLNSVLNQDYPFIELIIIDDCSTDQSQEIISKWCIDHPDAQFFISVKNIGNTKNFNKGLSAAKGAFIIDLAADDVLMPNCVSLQLQAFRESKYKNLGVVYGNAIQITENGEFDSYYFPVDSTKKTIEKRQTGDIYLNVLSGGNSICSISAMTKRSVFDALNGYDERLAYEDLDFWIRASRQYEFDYIDEVLIKRRIISNSLTTAFYNKKHKRLKAINRSTYIVLQNTLQLNKSKEEDKALQKRVHYEIIHTFKIKQYGLLLKNIMLKLKLFWRINF</sequence>
<evidence type="ECO:0000313" key="3">
    <source>
        <dbReference type="Proteomes" id="UP000640614"/>
    </source>
</evidence>
<dbReference type="RefSeq" id="WP_193844692.1">
    <property type="nucleotide sequence ID" value="NZ_PRDM01000001.1"/>
</dbReference>
<dbReference type="PANTHER" id="PTHR22916">
    <property type="entry name" value="GLYCOSYLTRANSFERASE"/>
    <property type="match status" value="1"/>
</dbReference>
<accession>A0ABR9TEE9</accession>
<dbReference type="SUPFAM" id="SSF53448">
    <property type="entry name" value="Nucleotide-diphospho-sugar transferases"/>
    <property type="match status" value="1"/>
</dbReference>
<dbReference type="Gene3D" id="3.90.550.10">
    <property type="entry name" value="Spore Coat Polysaccharide Biosynthesis Protein SpsA, Chain A"/>
    <property type="match status" value="1"/>
</dbReference>
<evidence type="ECO:0000313" key="2">
    <source>
        <dbReference type="EMBL" id="MBE8723640.1"/>
    </source>
</evidence>
<evidence type="ECO:0000259" key="1">
    <source>
        <dbReference type="Pfam" id="PF00535"/>
    </source>
</evidence>
<dbReference type="InterPro" id="IPR029044">
    <property type="entry name" value="Nucleotide-diphossugar_trans"/>
</dbReference>
<dbReference type="PANTHER" id="PTHR22916:SF3">
    <property type="entry name" value="UDP-GLCNAC:BETAGAL BETA-1,3-N-ACETYLGLUCOSAMINYLTRANSFERASE-LIKE PROTEIN 1"/>
    <property type="match status" value="1"/>
</dbReference>
<dbReference type="Proteomes" id="UP000640614">
    <property type="component" value="Unassembled WGS sequence"/>
</dbReference>
<name>A0ABR9TEE9_9FLAO</name>
<comment type="caution">
    <text evidence="2">The sequence shown here is derived from an EMBL/GenBank/DDBJ whole genome shotgun (WGS) entry which is preliminary data.</text>
</comment>
<dbReference type="InterPro" id="IPR001173">
    <property type="entry name" value="Glyco_trans_2-like"/>
</dbReference>
<proteinExistence type="predicted"/>
<organism evidence="2 3">
    <name type="scientific">Flavobacterium hungaricum</name>
    <dbReference type="NCBI Taxonomy" id="2082725"/>
    <lineage>
        <taxon>Bacteria</taxon>
        <taxon>Pseudomonadati</taxon>
        <taxon>Bacteroidota</taxon>
        <taxon>Flavobacteriia</taxon>
        <taxon>Flavobacteriales</taxon>
        <taxon>Flavobacteriaceae</taxon>
        <taxon>Flavobacterium</taxon>
    </lineage>
</organism>
<dbReference type="EMBL" id="PRDM01000001">
    <property type="protein sequence ID" value="MBE8723640.1"/>
    <property type="molecule type" value="Genomic_DNA"/>
</dbReference>
<keyword evidence="3" id="KW-1185">Reference proteome</keyword>
<gene>
    <name evidence="2" type="ORF">C4F50_01695</name>
</gene>
<protein>
    <submittedName>
        <fullName evidence="2">Glycosyltransferase</fullName>
    </submittedName>
</protein>